<accession>A0A540LV56</accession>
<protein>
    <submittedName>
        <fullName evidence="2">Uncharacterized protein</fullName>
    </submittedName>
</protein>
<proteinExistence type="predicted"/>
<dbReference type="SUPFAM" id="SSF140423">
    <property type="entry name" value="MW0975(SA0943)-like"/>
    <property type="match status" value="1"/>
</dbReference>
<sequence>MSTVREGKKKPKPAMEPRVISWEERKSLADKDEELLEKQIQDLKTWTNMIDSIEEKELKEYLRKRPDELKTVKIIQKTNSKQNQRGEKPKCSTSNGIMASVWKFHKEEEEDEEF</sequence>
<gene>
    <name evidence="2" type="ORF">C1H46_024268</name>
</gene>
<name>A0A540LV56_MALBA</name>
<dbReference type="Proteomes" id="UP000315295">
    <property type="component" value="Unassembled WGS sequence"/>
</dbReference>
<evidence type="ECO:0000313" key="2">
    <source>
        <dbReference type="EMBL" id="TQD90162.1"/>
    </source>
</evidence>
<reference evidence="2 3" key="1">
    <citation type="journal article" date="2019" name="G3 (Bethesda)">
        <title>Sequencing of a Wild Apple (Malus baccata) Genome Unravels the Differences Between Cultivated and Wild Apple Species Regarding Disease Resistance and Cold Tolerance.</title>
        <authorList>
            <person name="Chen X."/>
        </authorList>
    </citation>
    <scope>NUCLEOTIDE SEQUENCE [LARGE SCALE GENOMIC DNA]</scope>
    <source>
        <strain evidence="3">cv. Shandingzi</strain>
        <tissue evidence="2">Leaves</tissue>
    </source>
</reference>
<feature type="region of interest" description="Disordered" evidence="1">
    <location>
        <begin position="76"/>
        <end position="97"/>
    </location>
</feature>
<evidence type="ECO:0000256" key="1">
    <source>
        <dbReference type="SAM" id="MobiDB-lite"/>
    </source>
</evidence>
<dbReference type="AlphaFoldDB" id="A0A540LV56"/>
<evidence type="ECO:0000313" key="3">
    <source>
        <dbReference type="Proteomes" id="UP000315295"/>
    </source>
</evidence>
<keyword evidence="3" id="KW-1185">Reference proteome</keyword>
<dbReference type="InterPro" id="IPR036785">
    <property type="entry name" value="YkyA-like_sf"/>
</dbReference>
<organism evidence="2 3">
    <name type="scientific">Malus baccata</name>
    <name type="common">Siberian crab apple</name>
    <name type="synonym">Pyrus baccata</name>
    <dbReference type="NCBI Taxonomy" id="106549"/>
    <lineage>
        <taxon>Eukaryota</taxon>
        <taxon>Viridiplantae</taxon>
        <taxon>Streptophyta</taxon>
        <taxon>Embryophyta</taxon>
        <taxon>Tracheophyta</taxon>
        <taxon>Spermatophyta</taxon>
        <taxon>Magnoliopsida</taxon>
        <taxon>eudicotyledons</taxon>
        <taxon>Gunneridae</taxon>
        <taxon>Pentapetalae</taxon>
        <taxon>rosids</taxon>
        <taxon>fabids</taxon>
        <taxon>Rosales</taxon>
        <taxon>Rosaceae</taxon>
        <taxon>Amygdaloideae</taxon>
        <taxon>Maleae</taxon>
        <taxon>Malus</taxon>
    </lineage>
</organism>
<dbReference type="EMBL" id="VIEB01000459">
    <property type="protein sequence ID" value="TQD90162.1"/>
    <property type="molecule type" value="Genomic_DNA"/>
</dbReference>
<comment type="caution">
    <text evidence="2">The sequence shown here is derived from an EMBL/GenBank/DDBJ whole genome shotgun (WGS) entry which is preliminary data.</text>
</comment>